<protein>
    <submittedName>
        <fullName evidence="2">Uncharacterized protein</fullName>
    </submittedName>
</protein>
<dbReference type="AlphaFoldDB" id="A0A4Y8RP16"/>
<evidence type="ECO:0000313" key="2">
    <source>
        <dbReference type="EMBL" id="TFF25392.1"/>
    </source>
</evidence>
<evidence type="ECO:0000256" key="1">
    <source>
        <dbReference type="SAM" id="Phobius"/>
    </source>
</evidence>
<keyword evidence="1" id="KW-1133">Transmembrane helix</keyword>
<evidence type="ECO:0000313" key="3">
    <source>
        <dbReference type="Proteomes" id="UP000298179"/>
    </source>
</evidence>
<dbReference type="OrthoDB" id="8160865at2"/>
<sequence length="156" mass="18015">MKCNSGRVLLPEHFAAGRPTLRNQLQSWKFFLQSLIEQTGFDRWRRTIMRRAYWTYAILAATSIAAATPAVSQTVRIGPDGIKLVPHEDMRRGERHEMRQGVSEREAIRIAKRQGLRDVDAVTKTRDTYRVAGIDRRGRDIRVDIDRDSGQVIRVR</sequence>
<organism evidence="2 3">
    <name type="scientific">Jiella endophytica</name>
    <dbReference type="NCBI Taxonomy" id="2558362"/>
    <lineage>
        <taxon>Bacteria</taxon>
        <taxon>Pseudomonadati</taxon>
        <taxon>Pseudomonadota</taxon>
        <taxon>Alphaproteobacteria</taxon>
        <taxon>Hyphomicrobiales</taxon>
        <taxon>Aurantimonadaceae</taxon>
        <taxon>Jiella</taxon>
    </lineage>
</organism>
<dbReference type="Proteomes" id="UP000298179">
    <property type="component" value="Unassembled WGS sequence"/>
</dbReference>
<keyword evidence="1" id="KW-0472">Membrane</keyword>
<proteinExistence type="predicted"/>
<name>A0A4Y8RP16_9HYPH</name>
<accession>A0A4Y8RP16</accession>
<gene>
    <name evidence="2" type="ORF">E3C22_08535</name>
</gene>
<keyword evidence="3" id="KW-1185">Reference proteome</keyword>
<dbReference type="EMBL" id="SOZD01000002">
    <property type="protein sequence ID" value="TFF25392.1"/>
    <property type="molecule type" value="Genomic_DNA"/>
</dbReference>
<keyword evidence="1" id="KW-0812">Transmembrane</keyword>
<reference evidence="2 3" key="1">
    <citation type="submission" date="2019-03" db="EMBL/GenBank/DDBJ databases">
        <title>Jiella endophytica sp. nov., a novel endophytic bacterium isolated from root of Ficus microcarpa Linn. f.</title>
        <authorList>
            <person name="Tuo L."/>
        </authorList>
    </citation>
    <scope>NUCLEOTIDE SEQUENCE [LARGE SCALE GENOMIC DNA]</scope>
    <source>
        <strain evidence="2 3">CBS5Q-3</strain>
    </source>
</reference>
<feature type="transmembrane region" description="Helical" evidence="1">
    <location>
        <begin position="53"/>
        <end position="71"/>
    </location>
</feature>
<comment type="caution">
    <text evidence="2">The sequence shown here is derived from an EMBL/GenBank/DDBJ whole genome shotgun (WGS) entry which is preliminary data.</text>
</comment>